<proteinExistence type="inferred from homology"/>
<organism evidence="5 6">
    <name type="scientific">Saponaria officinalis</name>
    <name type="common">Common soapwort</name>
    <name type="synonym">Lychnis saponaria</name>
    <dbReference type="NCBI Taxonomy" id="3572"/>
    <lineage>
        <taxon>Eukaryota</taxon>
        <taxon>Viridiplantae</taxon>
        <taxon>Streptophyta</taxon>
        <taxon>Embryophyta</taxon>
        <taxon>Tracheophyta</taxon>
        <taxon>Spermatophyta</taxon>
        <taxon>Magnoliopsida</taxon>
        <taxon>eudicotyledons</taxon>
        <taxon>Gunneridae</taxon>
        <taxon>Pentapetalae</taxon>
        <taxon>Caryophyllales</taxon>
        <taxon>Caryophyllaceae</taxon>
        <taxon>Caryophylleae</taxon>
        <taxon>Saponaria</taxon>
    </lineage>
</organism>
<name>A0AAW1H2L4_SAPOF</name>
<dbReference type="InterPro" id="IPR003653">
    <property type="entry name" value="Peptidase_C48_C"/>
</dbReference>
<gene>
    <name evidence="5" type="ORF">RND81_12G026600</name>
</gene>
<dbReference type="EMBL" id="JBDFQZ010000012">
    <property type="protein sequence ID" value="KAK9671387.1"/>
    <property type="molecule type" value="Genomic_DNA"/>
</dbReference>
<evidence type="ECO:0000256" key="3">
    <source>
        <dbReference type="ARBA" id="ARBA00022801"/>
    </source>
</evidence>
<keyword evidence="6" id="KW-1185">Reference proteome</keyword>
<dbReference type="GO" id="GO:0008234">
    <property type="term" value="F:cysteine-type peptidase activity"/>
    <property type="evidence" value="ECO:0007669"/>
    <property type="project" value="InterPro"/>
</dbReference>
<evidence type="ECO:0000313" key="5">
    <source>
        <dbReference type="EMBL" id="KAK9671387.1"/>
    </source>
</evidence>
<protein>
    <recommendedName>
        <fullName evidence="4">Ubiquitin-like protease family profile domain-containing protein</fullName>
    </recommendedName>
</protein>
<sequence>MFLQKHCEEQKDEGVSSVGYLCPTIMSQVGENHKVDVLNYVECSLLKMGNVDIILVPFCKEMHWMLVIVCPLIHEAYVCDPMTTTNCDTSFKHVLQIAFRSFKARGGRMSR</sequence>
<evidence type="ECO:0000313" key="6">
    <source>
        <dbReference type="Proteomes" id="UP001443914"/>
    </source>
</evidence>
<dbReference type="SUPFAM" id="SSF54001">
    <property type="entry name" value="Cysteine proteinases"/>
    <property type="match status" value="1"/>
</dbReference>
<keyword evidence="3" id="KW-0378">Hydrolase</keyword>
<comment type="caution">
    <text evidence="5">The sequence shown here is derived from an EMBL/GenBank/DDBJ whole genome shotgun (WGS) entry which is preliminary data.</text>
</comment>
<evidence type="ECO:0000256" key="1">
    <source>
        <dbReference type="ARBA" id="ARBA00005234"/>
    </source>
</evidence>
<keyword evidence="2" id="KW-0645">Protease</keyword>
<dbReference type="Pfam" id="PF02902">
    <property type="entry name" value="Peptidase_C48"/>
    <property type="match status" value="1"/>
</dbReference>
<feature type="domain" description="Ubiquitin-like protease family profile" evidence="4">
    <location>
        <begin position="50"/>
        <end position="90"/>
    </location>
</feature>
<dbReference type="Proteomes" id="UP001443914">
    <property type="component" value="Unassembled WGS sequence"/>
</dbReference>
<dbReference type="AlphaFoldDB" id="A0AAW1H2L4"/>
<accession>A0AAW1H2L4</accession>
<dbReference type="Gene3D" id="3.40.395.10">
    <property type="entry name" value="Adenoviral Proteinase, Chain A"/>
    <property type="match status" value="1"/>
</dbReference>
<dbReference type="InterPro" id="IPR038765">
    <property type="entry name" value="Papain-like_cys_pep_sf"/>
</dbReference>
<reference evidence="5" key="1">
    <citation type="submission" date="2024-03" db="EMBL/GenBank/DDBJ databases">
        <title>WGS assembly of Saponaria officinalis var. Norfolk2.</title>
        <authorList>
            <person name="Jenkins J."/>
            <person name="Shu S."/>
            <person name="Grimwood J."/>
            <person name="Barry K."/>
            <person name="Goodstein D."/>
            <person name="Schmutz J."/>
            <person name="Leebens-Mack J."/>
            <person name="Osbourn A."/>
        </authorList>
    </citation>
    <scope>NUCLEOTIDE SEQUENCE [LARGE SCALE GENOMIC DNA]</scope>
    <source>
        <strain evidence="5">JIC</strain>
    </source>
</reference>
<evidence type="ECO:0000256" key="2">
    <source>
        <dbReference type="ARBA" id="ARBA00022670"/>
    </source>
</evidence>
<comment type="similarity">
    <text evidence="1">Belongs to the peptidase C48 family.</text>
</comment>
<dbReference type="GO" id="GO:0006508">
    <property type="term" value="P:proteolysis"/>
    <property type="evidence" value="ECO:0007669"/>
    <property type="project" value="UniProtKB-KW"/>
</dbReference>
<evidence type="ECO:0000259" key="4">
    <source>
        <dbReference type="Pfam" id="PF02902"/>
    </source>
</evidence>